<gene>
    <name evidence="3" type="ORF">HMPREF9473_00765</name>
</gene>
<dbReference type="RefSeq" id="WP_006778751.1">
    <property type="nucleotide sequence ID" value="NZ_CP040506.1"/>
</dbReference>
<name>G5IBI7_9FIRM</name>
<dbReference type="HOGENOM" id="CLU_477163_0_0_9"/>
<keyword evidence="4" id="KW-1185">Reference proteome</keyword>
<dbReference type="EMBL" id="ADLN01000006">
    <property type="protein sequence ID" value="EHI61150.1"/>
    <property type="molecule type" value="Genomic_DNA"/>
</dbReference>
<sequence>MSNYGLKSQVNELESQLRDIERENSQLRSEINSTISSVNQAERTLSDYNQQIRNTLDYARGTIDHSINRALDAYELQGQIDQLYSQYKCVELANKKIRALNNKKYYDFNNYRTVRKVVQGMMDNLDIHMISDATIYKSIERQHLLTPDFWLTSALISIMAWKNDDKMLADRAIQSAFKLDKKNSSIFYMIFNLRMERDEAAVKWFLEYQKCNLKGSDENTFLMMFSLISKTLTDRVDQETVIMIRDFIHRLILDSAKKEGYSEEDIIQFLQDKMLALMKTESYEFPVLAQYCKDYGNMARMLNLAGNNYNILEFILKIVNVPVAEKNTYLKEYLNELLNKPNAVEIETYNEIEYNELVIKLGGDVDTAKAMFEQELSRRESELNIVSSMIGWIYDFSNEDVNGQMRLNMFTLVRTFQEKAAEAYWESYRAMDREFHPVQILDYAVNMNFKDETGEIVKVEQFYEEQKNQELAAVKNMPAYVVLGLGVVCGVAAFFVHLILLAGLGIGLCAGVGILVGNRFKKKNIVLKVQKQKEVVAESVRKLFGEYGRFKEVYEEFDGVAERIGEEFAKL</sequence>
<protein>
    <submittedName>
        <fullName evidence="3">Uncharacterized protein</fullName>
    </submittedName>
</protein>
<evidence type="ECO:0000313" key="4">
    <source>
        <dbReference type="Proteomes" id="UP000005384"/>
    </source>
</evidence>
<comment type="caution">
    <text evidence="3">The sequence shown here is derived from an EMBL/GenBank/DDBJ whole genome shotgun (WGS) entry which is preliminary data.</text>
</comment>
<dbReference type="PATRIC" id="fig|742737.3.peg.761"/>
<evidence type="ECO:0000256" key="1">
    <source>
        <dbReference type="SAM" id="Coils"/>
    </source>
</evidence>
<evidence type="ECO:0000256" key="2">
    <source>
        <dbReference type="SAM" id="Phobius"/>
    </source>
</evidence>
<accession>G5IBI7</accession>
<proteinExistence type="predicted"/>
<organism evidence="3 4">
    <name type="scientific">Hungatella hathewayi WAL-18680</name>
    <dbReference type="NCBI Taxonomy" id="742737"/>
    <lineage>
        <taxon>Bacteria</taxon>
        <taxon>Bacillati</taxon>
        <taxon>Bacillota</taxon>
        <taxon>Clostridia</taxon>
        <taxon>Lachnospirales</taxon>
        <taxon>Lachnospiraceae</taxon>
        <taxon>Hungatella</taxon>
    </lineage>
</organism>
<reference evidence="3 4" key="1">
    <citation type="submission" date="2011-08" db="EMBL/GenBank/DDBJ databases">
        <title>The Genome Sequence of Clostridium hathewayi WAL-18680.</title>
        <authorList>
            <consortium name="The Broad Institute Genome Sequencing Platform"/>
            <person name="Earl A."/>
            <person name="Ward D."/>
            <person name="Feldgarden M."/>
            <person name="Gevers D."/>
            <person name="Finegold S.M."/>
            <person name="Summanen P.H."/>
            <person name="Molitoris D.R."/>
            <person name="Song M."/>
            <person name="Daigneault M."/>
            <person name="Allen-Vercoe E."/>
            <person name="Young S.K."/>
            <person name="Zeng Q."/>
            <person name="Gargeya S."/>
            <person name="Fitzgerald M."/>
            <person name="Haas B."/>
            <person name="Abouelleil A."/>
            <person name="Alvarado L."/>
            <person name="Arachchi H.M."/>
            <person name="Berlin A."/>
            <person name="Brown A."/>
            <person name="Chapman S.B."/>
            <person name="Chen Z."/>
            <person name="Dunbar C."/>
            <person name="Freedman E."/>
            <person name="Gearin G."/>
            <person name="Gellesch M."/>
            <person name="Goldberg J."/>
            <person name="Griggs A."/>
            <person name="Gujja S."/>
            <person name="Heiman D."/>
            <person name="Howarth C."/>
            <person name="Larson L."/>
            <person name="Lui A."/>
            <person name="MacDonald P.J.P."/>
            <person name="Montmayeur A."/>
            <person name="Murphy C."/>
            <person name="Neiman D."/>
            <person name="Pearson M."/>
            <person name="Priest M."/>
            <person name="Roberts A."/>
            <person name="Saif S."/>
            <person name="Shea T."/>
            <person name="Shenoy N."/>
            <person name="Sisk P."/>
            <person name="Stolte C."/>
            <person name="Sykes S."/>
            <person name="Wortman J."/>
            <person name="Nusbaum C."/>
            <person name="Birren B."/>
        </authorList>
    </citation>
    <scope>NUCLEOTIDE SEQUENCE [LARGE SCALE GENOMIC DNA]</scope>
    <source>
        <strain evidence="3 4">WAL-18680</strain>
    </source>
</reference>
<feature type="coiled-coil region" evidence="1">
    <location>
        <begin position="3"/>
        <end position="37"/>
    </location>
</feature>
<keyword evidence="2" id="KW-1133">Transmembrane helix</keyword>
<dbReference type="AlphaFoldDB" id="G5IBI7"/>
<keyword evidence="2" id="KW-0812">Transmembrane</keyword>
<dbReference type="Proteomes" id="UP000005384">
    <property type="component" value="Unassembled WGS sequence"/>
</dbReference>
<feature type="transmembrane region" description="Helical" evidence="2">
    <location>
        <begin position="483"/>
        <end position="516"/>
    </location>
</feature>
<evidence type="ECO:0000313" key="3">
    <source>
        <dbReference type="EMBL" id="EHI61150.1"/>
    </source>
</evidence>
<keyword evidence="1" id="KW-0175">Coiled coil</keyword>
<keyword evidence="2" id="KW-0472">Membrane</keyword>